<protein>
    <submittedName>
        <fullName evidence="2">Uncharacterized protein</fullName>
    </submittedName>
</protein>
<sequence length="126" mass="14190">VVVPHLTESYSSSHHSPEKTSRYAHTQELPERDRAHAAVGARRVRVPVQAGVRARGAIPRGPHFIERTIKPRRSAHQSSRKCQVQYANQIKQLLYNFPPDHSLQLAGQGQNAVPSHWSLTLMMNCI</sequence>
<organism evidence="2 3">
    <name type="scientific">Eumeta variegata</name>
    <name type="common">Bagworm moth</name>
    <name type="synonym">Eumeta japonica</name>
    <dbReference type="NCBI Taxonomy" id="151549"/>
    <lineage>
        <taxon>Eukaryota</taxon>
        <taxon>Metazoa</taxon>
        <taxon>Ecdysozoa</taxon>
        <taxon>Arthropoda</taxon>
        <taxon>Hexapoda</taxon>
        <taxon>Insecta</taxon>
        <taxon>Pterygota</taxon>
        <taxon>Neoptera</taxon>
        <taxon>Endopterygota</taxon>
        <taxon>Lepidoptera</taxon>
        <taxon>Glossata</taxon>
        <taxon>Ditrysia</taxon>
        <taxon>Tineoidea</taxon>
        <taxon>Psychidae</taxon>
        <taxon>Oiketicinae</taxon>
        <taxon>Eumeta</taxon>
    </lineage>
</organism>
<evidence type="ECO:0000313" key="2">
    <source>
        <dbReference type="EMBL" id="GBP03362.1"/>
    </source>
</evidence>
<dbReference type="AlphaFoldDB" id="A0A4C1SMJ4"/>
<dbReference type="EMBL" id="BGZK01003650">
    <property type="protein sequence ID" value="GBP03362.1"/>
    <property type="molecule type" value="Genomic_DNA"/>
</dbReference>
<evidence type="ECO:0000256" key="1">
    <source>
        <dbReference type="SAM" id="MobiDB-lite"/>
    </source>
</evidence>
<gene>
    <name evidence="2" type="ORF">EVAR_91778_1</name>
</gene>
<keyword evidence="3" id="KW-1185">Reference proteome</keyword>
<evidence type="ECO:0000313" key="3">
    <source>
        <dbReference type="Proteomes" id="UP000299102"/>
    </source>
</evidence>
<feature type="non-terminal residue" evidence="2">
    <location>
        <position position="1"/>
    </location>
</feature>
<name>A0A4C1SMJ4_EUMVA</name>
<accession>A0A4C1SMJ4</accession>
<comment type="caution">
    <text evidence="2">The sequence shown here is derived from an EMBL/GenBank/DDBJ whole genome shotgun (WGS) entry which is preliminary data.</text>
</comment>
<proteinExistence type="predicted"/>
<reference evidence="2 3" key="1">
    <citation type="journal article" date="2019" name="Commun. Biol.">
        <title>The bagworm genome reveals a unique fibroin gene that provides high tensile strength.</title>
        <authorList>
            <person name="Kono N."/>
            <person name="Nakamura H."/>
            <person name="Ohtoshi R."/>
            <person name="Tomita M."/>
            <person name="Numata K."/>
            <person name="Arakawa K."/>
        </authorList>
    </citation>
    <scope>NUCLEOTIDE SEQUENCE [LARGE SCALE GENOMIC DNA]</scope>
</reference>
<feature type="region of interest" description="Disordered" evidence="1">
    <location>
        <begin position="1"/>
        <end position="38"/>
    </location>
</feature>
<dbReference type="Proteomes" id="UP000299102">
    <property type="component" value="Unassembled WGS sequence"/>
</dbReference>